<feature type="binding site" evidence="8">
    <location>
        <position position="108"/>
    </location>
    <ligand>
        <name>Mg(2+)</name>
        <dbReference type="ChEBI" id="CHEBI:18420"/>
    </ligand>
</feature>
<proteinExistence type="inferred from homology"/>
<evidence type="ECO:0000256" key="8">
    <source>
        <dbReference type="HAMAP-Rule" id="MF_00316"/>
    </source>
</evidence>
<dbReference type="GO" id="GO:0016779">
    <property type="term" value="F:nucleotidyltransferase activity"/>
    <property type="evidence" value="ECO:0007669"/>
    <property type="project" value="UniProtKB-KW"/>
</dbReference>
<dbReference type="CDD" id="cd02503">
    <property type="entry name" value="MobA"/>
    <property type="match status" value="1"/>
</dbReference>
<keyword evidence="4 8" id="KW-0547">Nucleotide-binding</keyword>
<name>A0ABQ2XSP9_9BURK</name>
<evidence type="ECO:0000256" key="4">
    <source>
        <dbReference type="ARBA" id="ARBA00022741"/>
    </source>
</evidence>
<comment type="cofactor">
    <cofactor evidence="8">
        <name>Mg(2+)</name>
        <dbReference type="ChEBI" id="CHEBI:18420"/>
    </cofactor>
</comment>
<comment type="similarity">
    <text evidence="8">Belongs to the MobA family.</text>
</comment>
<evidence type="ECO:0000256" key="6">
    <source>
        <dbReference type="ARBA" id="ARBA00023134"/>
    </source>
</evidence>
<dbReference type="InterPro" id="IPR025877">
    <property type="entry name" value="MobA-like_NTP_Trfase"/>
</dbReference>
<evidence type="ECO:0000256" key="2">
    <source>
        <dbReference type="ARBA" id="ARBA00022679"/>
    </source>
</evidence>
<dbReference type="EMBL" id="BMYU01000001">
    <property type="protein sequence ID" value="GGX29143.1"/>
    <property type="molecule type" value="Genomic_DNA"/>
</dbReference>
<evidence type="ECO:0000313" key="11">
    <source>
        <dbReference type="Proteomes" id="UP000653343"/>
    </source>
</evidence>
<protein>
    <recommendedName>
        <fullName evidence="8">Molybdenum cofactor guanylyltransferase</fullName>
        <shortName evidence="8">MoCo guanylyltransferase</shortName>
        <ecNumber evidence="8">2.7.7.77</ecNumber>
    </recommendedName>
    <alternativeName>
        <fullName evidence="8">GTP:molybdopterin guanylyltransferase</fullName>
    </alternativeName>
    <alternativeName>
        <fullName evidence="8">Mo-MPT guanylyltransferase</fullName>
    </alternativeName>
    <alternativeName>
        <fullName evidence="8">Molybdopterin guanylyltransferase</fullName>
    </alternativeName>
    <alternativeName>
        <fullName evidence="8">Molybdopterin-guanine dinucleotide synthase</fullName>
        <shortName evidence="8">MGD synthase</shortName>
    </alternativeName>
</protein>
<organism evidence="10 11">
    <name type="scientific">Undibacterium squillarum</name>
    <dbReference type="NCBI Taxonomy" id="1131567"/>
    <lineage>
        <taxon>Bacteria</taxon>
        <taxon>Pseudomonadati</taxon>
        <taxon>Pseudomonadota</taxon>
        <taxon>Betaproteobacteria</taxon>
        <taxon>Burkholderiales</taxon>
        <taxon>Oxalobacteraceae</taxon>
        <taxon>Undibacterium</taxon>
    </lineage>
</organism>
<feature type="binding site" evidence="8">
    <location>
        <position position="108"/>
    </location>
    <ligand>
        <name>GTP</name>
        <dbReference type="ChEBI" id="CHEBI:37565"/>
    </ligand>
</feature>
<comment type="function">
    <text evidence="8">Transfers a GMP moiety from GTP to Mo-molybdopterin (Mo-MPT) cofactor (Moco or molybdenum cofactor) to form Mo-molybdopterin guanine dinucleotide (Mo-MGD) cofactor.</text>
</comment>
<keyword evidence="6 8" id="KW-0342">GTP-binding</keyword>
<dbReference type="Gene3D" id="3.90.550.10">
    <property type="entry name" value="Spore Coat Polysaccharide Biosynthesis Protein SpsA, Chain A"/>
    <property type="match status" value="1"/>
</dbReference>
<dbReference type="InterPro" id="IPR029044">
    <property type="entry name" value="Nucleotide-diphossugar_trans"/>
</dbReference>
<evidence type="ECO:0000256" key="5">
    <source>
        <dbReference type="ARBA" id="ARBA00022842"/>
    </source>
</evidence>
<keyword evidence="7 8" id="KW-0501">Molybdenum cofactor biosynthesis</keyword>
<gene>
    <name evidence="8 10" type="primary">mobA</name>
    <name evidence="10" type="ORF">GCM10010946_02420</name>
</gene>
<comment type="domain">
    <text evidence="8">The N-terminal domain determines nucleotide recognition and specific binding, while the C-terminal domain determines the specific binding to the target protein.</text>
</comment>
<feature type="binding site" evidence="8">
    <location>
        <position position="78"/>
    </location>
    <ligand>
        <name>GTP</name>
        <dbReference type="ChEBI" id="CHEBI:37565"/>
    </ligand>
</feature>
<comment type="caution">
    <text evidence="8">Lacks conserved residue(s) required for the propagation of feature annotation.</text>
</comment>
<feature type="binding site" evidence="8">
    <location>
        <begin position="19"/>
        <end position="21"/>
    </location>
    <ligand>
        <name>GTP</name>
        <dbReference type="ChEBI" id="CHEBI:37565"/>
    </ligand>
</feature>
<dbReference type="EC" id="2.7.7.77" evidence="8"/>
<dbReference type="PANTHER" id="PTHR19136">
    <property type="entry name" value="MOLYBDENUM COFACTOR GUANYLYLTRANSFERASE"/>
    <property type="match status" value="1"/>
</dbReference>
<dbReference type="Pfam" id="PF12804">
    <property type="entry name" value="NTP_transf_3"/>
    <property type="match status" value="1"/>
</dbReference>
<dbReference type="NCBIfam" id="TIGR02665">
    <property type="entry name" value="molyb_mobA"/>
    <property type="match status" value="1"/>
</dbReference>
<comment type="catalytic activity">
    <reaction evidence="8">
        <text>Mo-molybdopterin + GTP + H(+) = Mo-molybdopterin guanine dinucleotide + diphosphate</text>
        <dbReference type="Rhea" id="RHEA:34243"/>
        <dbReference type="ChEBI" id="CHEBI:15378"/>
        <dbReference type="ChEBI" id="CHEBI:33019"/>
        <dbReference type="ChEBI" id="CHEBI:37565"/>
        <dbReference type="ChEBI" id="CHEBI:71302"/>
        <dbReference type="ChEBI" id="CHEBI:71310"/>
        <dbReference type="EC" id="2.7.7.77"/>
    </reaction>
</comment>
<reference evidence="11" key="1">
    <citation type="journal article" date="2019" name="Int. J. Syst. Evol. Microbiol.">
        <title>The Global Catalogue of Microorganisms (GCM) 10K type strain sequencing project: providing services to taxonomists for standard genome sequencing and annotation.</title>
        <authorList>
            <consortium name="The Broad Institute Genomics Platform"/>
            <consortium name="The Broad Institute Genome Sequencing Center for Infectious Disease"/>
            <person name="Wu L."/>
            <person name="Ma J."/>
        </authorList>
    </citation>
    <scope>NUCLEOTIDE SEQUENCE [LARGE SCALE GENOMIC DNA]</scope>
    <source>
        <strain evidence="11">KCTC 23917</strain>
    </source>
</reference>
<dbReference type="RefSeq" id="WP_268249256.1">
    <property type="nucleotide sequence ID" value="NZ_BMYU01000001.1"/>
</dbReference>
<keyword evidence="1 8" id="KW-0963">Cytoplasm</keyword>
<feature type="domain" description="MobA-like NTP transferase" evidence="9">
    <location>
        <begin position="16"/>
        <end position="173"/>
    </location>
</feature>
<dbReference type="SUPFAM" id="SSF53448">
    <property type="entry name" value="Nucleotide-diphospho-sugar transferases"/>
    <property type="match status" value="1"/>
</dbReference>
<keyword evidence="5 8" id="KW-0460">Magnesium</keyword>
<dbReference type="HAMAP" id="MF_00316">
    <property type="entry name" value="MobA"/>
    <property type="match status" value="1"/>
</dbReference>
<dbReference type="Proteomes" id="UP000653343">
    <property type="component" value="Unassembled WGS sequence"/>
</dbReference>
<comment type="caution">
    <text evidence="10">The sequence shown here is derived from an EMBL/GenBank/DDBJ whole genome shotgun (WGS) entry which is preliminary data.</text>
</comment>
<evidence type="ECO:0000256" key="7">
    <source>
        <dbReference type="ARBA" id="ARBA00023150"/>
    </source>
</evidence>
<feature type="binding site" evidence="8">
    <location>
        <position position="32"/>
    </location>
    <ligand>
        <name>GTP</name>
        <dbReference type="ChEBI" id="CHEBI:37565"/>
    </ligand>
</feature>
<comment type="subcellular location">
    <subcellularLocation>
        <location evidence="8">Cytoplasm</location>
    </subcellularLocation>
</comment>
<dbReference type="PANTHER" id="PTHR19136:SF81">
    <property type="entry name" value="MOLYBDENUM COFACTOR GUANYLYLTRANSFERASE"/>
    <property type="match status" value="1"/>
</dbReference>
<keyword evidence="2 8" id="KW-0808">Transferase</keyword>
<evidence type="ECO:0000256" key="1">
    <source>
        <dbReference type="ARBA" id="ARBA00022490"/>
    </source>
</evidence>
<keyword evidence="11" id="KW-1185">Reference proteome</keyword>
<evidence type="ECO:0000256" key="3">
    <source>
        <dbReference type="ARBA" id="ARBA00022723"/>
    </source>
</evidence>
<keyword evidence="10" id="KW-0548">Nucleotidyltransferase</keyword>
<evidence type="ECO:0000313" key="10">
    <source>
        <dbReference type="EMBL" id="GGX29143.1"/>
    </source>
</evidence>
<accession>A0ABQ2XSP9</accession>
<sequence>MPLQTLSTLTCNDITGLILAGGRSSRMGGQDKGLIQLHGLPQAQWLAQQLRLQTAGVLISANRHINIYQRFGFPVIQDDDDSFAGPLAGILAALRHCPTSLLLVTPCDTPAVHPELALLLLRRLQQDERPLAYIQTISTTGESRDHPGFALIHRDLSGQLEAYLASGQRRVLQWFREQKASVCVVPDHISFHNLNTPEAVSAYQSVAGSR</sequence>
<dbReference type="InterPro" id="IPR013482">
    <property type="entry name" value="Molybde_CF_guanTrfase"/>
</dbReference>
<evidence type="ECO:0000259" key="9">
    <source>
        <dbReference type="Pfam" id="PF12804"/>
    </source>
</evidence>
<comment type="subunit">
    <text evidence="8">Monomer.</text>
</comment>
<keyword evidence="3 8" id="KW-0479">Metal-binding</keyword>